<feature type="transmembrane region" description="Helical" evidence="5">
    <location>
        <begin position="7"/>
        <end position="27"/>
    </location>
</feature>
<feature type="domain" description="EamA" evidence="6">
    <location>
        <begin position="6"/>
        <end position="130"/>
    </location>
</feature>
<feature type="transmembrane region" description="Helical" evidence="5">
    <location>
        <begin position="33"/>
        <end position="51"/>
    </location>
</feature>
<dbReference type="InterPro" id="IPR037185">
    <property type="entry name" value="EmrE-like"/>
</dbReference>
<evidence type="ECO:0000256" key="3">
    <source>
        <dbReference type="ARBA" id="ARBA00022989"/>
    </source>
</evidence>
<evidence type="ECO:0000259" key="6">
    <source>
        <dbReference type="Pfam" id="PF00892"/>
    </source>
</evidence>
<feature type="transmembrane region" description="Helical" evidence="5">
    <location>
        <begin position="237"/>
        <end position="258"/>
    </location>
</feature>
<dbReference type="InterPro" id="IPR050638">
    <property type="entry name" value="AA-Vitamin_Transporters"/>
</dbReference>
<comment type="subcellular location">
    <subcellularLocation>
        <location evidence="1">Membrane</location>
        <topology evidence="1">Multi-pass membrane protein</topology>
    </subcellularLocation>
</comment>
<evidence type="ECO:0000313" key="8">
    <source>
        <dbReference type="Proteomes" id="UP001201217"/>
    </source>
</evidence>
<feature type="transmembrane region" description="Helical" evidence="5">
    <location>
        <begin position="168"/>
        <end position="190"/>
    </location>
</feature>
<keyword evidence="8" id="KW-1185">Reference proteome</keyword>
<feature type="transmembrane region" description="Helical" evidence="5">
    <location>
        <begin position="58"/>
        <end position="80"/>
    </location>
</feature>
<feature type="transmembrane region" description="Helical" evidence="5">
    <location>
        <begin position="115"/>
        <end position="132"/>
    </location>
</feature>
<feature type="transmembrane region" description="Helical" evidence="5">
    <location>
        <begin position="86"/>
        <end position="108"/>
    </location>
</feature>
<dbReference type="RefSeq" id="WP_236114326.1">
    <property type="nucleotide sequence ID" value="NZ_JAKGTI010000002.1"/>
</dbReference>
<feature type="transmembrane region" description="Helical" evidence="5">
    <location>
        <begin position="264"/>
        <end position="287"/>
    </location>
</feature>
<dbReference type="InterPro" id="IPR000620">
    <property type="entry name" value="EamA_dom"/>
</dbReference>
<keyword evidence="4 5" id="KW-0472">Membrane</keyword>
<accession>A0ABS9E799</accession>
<evidence type="ECO:0000256" key="1">
    <source>
        <dbReference type="ARBA" id="ARBA00004141"/>
    </source>
</evidence>
<name>A0ABS9E799_9HYPH</name>
<gene>
    <name evidence="7" type="ORF">L1I42_09680</name>
</gene>
<protein>
    <submittedName>
        <fullName evidence="7">EamA family transporter</fullName>
    </submittedName>
</protein>
<reference evidence="7 8" key="1">
    <citation type="submission" date="2022-01" db="EMBL/GenBank/DDBJ databases">
        <title>Maritalea mediterranea sp. nov., isolated from marine plastic residues from the Malva-rosa beach (Valencia, Spain).</title>
        <authorList>
            <person name="Vidal-Verdu A."/>
            <person name="Molina-Menor E."/>
            <person name="Pascual J."/>
            <person name="Pereto J."/>
            <person name="Porcar M."/>
        </authorList>
    </citation>
    <scope>NUCLEOTIDE SEQUENCE [LARGE SCALE GENOMIC DNA]</scope>
    <source>
        <strain evidence="7 8">P4.10X</strain>
    </source>
</reference>
<keyword evidence="3 5" id="KW-1133">Transmembrane helix</keyword>
<feature type="transmembrane region" description="Helical" evidence="5">
    <location>
        <begin position="138"/>
        <end position="156"/>
    </location>
</feature>
<dbReference type="EMBL" id="JAKGTI010000002">
    <property type="protein sequence ID" value="MCF4098753.1"/>
    <property type="molecule type" value="Genomic_DNA"/>
</dbReference>
<evidence type="ECO:0000256" key="2">
    <source>
        <dbReference type="ARBA" id="ARBA00022692"/>
    </source>
</evidence>
<dbReference type="Proteomes" id="UP001201217">
    <property type="component" value="Unassembled WGS sequence"/>
</dbReference>
<keyword evidence="2 5" id="KW-0812">Transmembrane</keyword>
<comment type="caution">
    <text evidence="7">The sequence shown here is derived from an EMBL/GenBank/DDBJ whole genome shotgun (WGS) entry which is preliminary data.</text>
</comment>
<evidence type="ECO:0000313" key="7">
    <source>
        <dbReference type="EMBL" id="MCF4098753.1"/>
    </source>
</evidence>
<evidence type="ECO:0000256" key="5">
    <source>
        <dbReference type="SAM" id="Phobius"/>
    </source>
</evidence>
<feature type="domain" description="EamA" evidence="6">
    <location>
        <begin position="144"/>
        <end position="280"/>
    </location>
</feature>
<dbReference type="Pfam" id="PF00892">
    <property type="entry name" value="EamA"/>
    <property type="match status" value="2"/>
</dbReference>
<dbReference type="PANTHER" id="PTHR32322">
    <property type="entry name" value="INNER MEMBRANE TRANSPORTER"/>
    <property type="match status" value="1"/>
</dbReference>
<proteinExistence type="predicted"/>
<sequence>MPLKDLFLALLVVAIWGFNFVVIKVGVEDVPPLLLNGIRFSLVVLPWIFIFKKPNVSWPLIIGFGMFLGVIQFGLLFTAMKWGVSASLASIVLQLQAFFTILFAFLLLGEKPKSWQIMGAFIAFSGIGIIAAERYNGGALVPFLMCVAAAASWGLANIMTKKAGQVDMLNFVIWGSLVPPIPLFILSFILEDHAAIWATFNEPKLTAMGAALYLAYPSTILGFGIWNQLLKKHPASLVAPFSLMVPVFGVLSGAIVLGEGMSRAAIIGGTIILLGLLLNVFGGRLVARWPTTDSQI</sequence>
<dbReference type="PANTHER" id="PTHR32322:SF9">
    <property type="entry name" value="AMINO-ACID METABOLITE EFFLUX PUMP-RELATED"/>
    <property type="match status" value="1"/>
</dbReference>
<evidence type="ECO:0000256" key="4">
    <source>
        <dbReference type="ARBA" id="ARBA00023136"/>
    </source>
</evidence>
<dbReference type="SUPFAM" id="SSF103481">
    <property type="entry name" value="Multidrug resistance efflux transporter EmrE"/>
    <property type="match status" value="2"/>
</dbReference>
<feature type="transmembrane region" description="Helical" evidence="5">
    <location>
        <begin position="210"/>
        <end position="230"/>
    </location>
</feature>
<organism evidence="7 8">
    <name type="scientific">Maritalea mediterranea</name>
    <dbReference type="NCBI Taxonomy" id="2909667"/>
    <lineage>
        <taxon>Bacteria</taxon>
        <taxon>Pseudomonadati</taxon>
        <taxon>Pseudomonadota</taxon>
        <taxon>Alphaproteobacteria</taxon>
        <taxon>Hyphomicrobiales</taxon>
        <taxon>Devosiaceae</taxon>
        <taxon>Maritalea</taxon>
    </lineage>
</organism>